<reference evidence="2 3" key="1">
    <citation type="submission" date="2023-10" db="EMBL/GenBank/DDBJ databases">
        <authorList>
            <person name="Wang X.X."/>
        </authorList>
    </citation>
    <scope>NUCLEOTIDE SEQUENCE [LARGE SCALE GENOMIC DNA]</scope>
    <source>
        <strain evidence="2 3">NBRC 12816</strain>
    </source>
</reference>
<evidence type="ECO:0000313" key="2">
    <source>
        <dbReference type="EMBL" id="MDX2291043.1"/>
    </source>
</evidence>
<sequence>MKTRRTWRTRAPKAETRSTTPDVLAAAAGMLRGRAGWAVGSVLVVLLGLLGARLVSGAVGDERGTPPDPRSRAYADRDACLLTDERGIVSGAPAAPLWEGMQRASADGRVRVTYVPVMGERTVANARPFLNGLVQRDCEIVVASGPAQVTAATEAAAKNGGVRFVVVDEGAGAGEVPENVTRIAAGEKAGGEVEAVVARLAAEK</sequence>
<keyword evidence="1" id="KW-1133">Transmembrane helix</keyword>
<comment type="caution">
    <text evidence="2">The sequence shown here is derived from an EMBL/GenBank/DDBJ whole genome shotgun (WGS) entry which is preliminary data.</text>
</comment>
<keyword evidence="1" id="KW-0472">Membrane</keyword>
<dbReference type="EMBL" id="JAWJZF010000171">
    <property type="protein sequence ID" value="MDX2291043.1"/>
    <property type="molecule type" value="Genomic_DNA"/>
</dbReference>
<evidence type="ECO:0000256" key="1">
    <source>
        <dbReference type="SAM" id="Phobius"/>
    </source>
</evidence>
<evidence type="ECO:0000313" key="3">
    <source>
        <dbReference type="Proteomes" id="UP001278571"/>
    </source>
</evidence>
<dbReference type="Gene3D" id="3.40.50.2300">
    <property type="match status" value="1"/>
</dbReference>
<accession>A0ABU4JZX2</accession>
<protein>
    <submittedName>
        <fullName evidence="2">BMP family ABC transporter substrate-binding protein</fullName>
    </submittedName>
</protein>
<dbReference type="RefSeq" id="WP_319007631.1">
    <property type="nucleotide sequence ID" value="NZ_JAWJZF010000171.1"/>
</dbReference>
<keyword evidence="3" id="KW-1185">Reference proteome</keyword>
<dbReference type="Proteomes" id="UP001278571">
    <property type="component" value="Unassembled WGS sequence"/>
</dbReference>
<organism evidence="2 3">
    <name type="scientific">Streptomyces roseolus</name>
    <dbReference type="NCBI Taxonomy" id="67358"/>
    <lineage>
        <taxon>Bacteria</taxon>
        <taxon>Bacillati</taxon>
        <taxon>Actinomycetota</taxon>
        <taxon>Actinomycetes</taxon>
        <taxon>Kitasatosporales</taxon>
        <taxon>Streptomycetaceae</taxon>
        <taxon>Streptomyces</taxon>
    </lineage>
</organism>
<name>A0ABU4JZX2_9ACTN</name>
<gene>
    <name evidence="2" type="ORF">R2363_02490</name>
</gene>
<keyword evidence="1" id="KW-0812">Transmembrane</keyword>
<feature type="transmembrane region" description="Helical" evidence="1">
    <location>
        <begin position="35"/>
        <end position="55"/>
    </location>
</feature>
<proteinExistence type="predicted"/>